<comment type="caution">
    <text evidence="2">The sequence shown here is derived from an EMBL/GenBank/DDBJ whole genome shotgun (WGS) entry which is preliminary data.</text>
</comment>
<name>A0A9K3D9Q5_9EUKA</name>
<dbReference type="AlphaFoldDB" id="A0A9K3D9Q5"/>
<gene>
    <name evidence="2" type="ORF">KIPB_013015</name>
</gene>
<dbReference type="Proteomes" id="UP000265618">
    <property type="component" value="Unassembled WGS sequence"/>
</dbReference>
<feature type="transmembrane region" description="Helical" evidence="1">
    <location>
        <begin position="91"/>
        <end position="115"/>
    </location>
</feature>
<reference evidence="2 3" key="1">
    <citation type="journal article" date="2018" name="PLoS ONE">
        <title>The draft genome of Kipferlia bialata reveals reductive genome evolution in fornicate parasites.</title>
        <authorList>
            <person name="Tanifuji G."/>
            <person name="Takabayashi S."/>
            <person name="Kume K."/>
            <person name="Takagi M."/>
            <person name="Nakayama T."/>
            <person name="Kamikawa R."/>
            <person name="Inagaki Y."/>
            <person name="Hashimoto T."/>
        </authorList>
    </citation>
    <scope>NUCLEOTIDE SEQUENCE [LARGE SCALE GENOMIC DNA]</scope>
    <source>
        <strain evidence="2">NY0173</strain>
    </source>
</reference>
<keyword evidence="1" id="KW-0812">Transmembrane</keyword>
<protein>
    <submittedName>
        <fullName evidence="2">Uncharacterized protein</fullName>
    </submittedName>
</protein>
<evidence type="ECO:0000313" key="3">
    <source>
        <dbReference type="Proteomes" id="UP000265618"/>
    </source>
</evidence>
<dbReference type="EMBL" id="BDIP01005992">
    <property type="protein sequence ID" value="GIQ90280.1"/>
    <property type="molecule type" value="Genomic_DNA"/>
</dbReference>
<evidence type="ECO:0000256" key="1">
    <source>
        <dbReference type="SAM" id="Phobius"/>
    </source>
</evidence>
<proteinExistence type="predicted"/>
<feature type="non-terminal residue" evidence="2">
    <location>
        <position position="1"/>
    </location>
</feature>
<organism evidence="2 3">
    <name type="scientific">Kipferlia bialata</name>
    <dbReference type="NCBI Taxonomy" id="797122"/>
    <lineage>
        <taxon>Eukaryota</taxon>
        <taxon>Metamonada</taxon>
        <taxon>Carpediemonas-like organisms</taxon>
        <taxon>Kipferlia</taxon>
    </lineage>
</organism>
<evidence type="ECO:0000313" key="2">
    <source>
        <dbReference type="EMBL" id="GIQ90280.1"/>
    </source>
</evidence>
<keyword evidence="1" id="KW-0472">Membrane</keyword>
<sequence>IAAGAWDWGWLIMLGLEIALIVTMLHFDLLCNLIERGYPEKRQFYFMALLSCSVLFAAESALRFYLVYITLSMQHEYWQAPRSTHMYYGPYFAAALLSACVSVVWLGSAVIGEILQIYPLRTERFEQKRVQFFDRHGTPRVARGM</sequence>
<accession>A0A9K3D9Q5</accession>
<keyword evidence="3" id="KW-1185">Reference proteome</keyword>
<feature type="transmembrane region" description="Helical" evidence="1">
    <location>
        <begin position="12"/>
        <end position="34"/>
    </location>
</feature>
<keyword evidence="1" id="KW-1133">Transmembrane helix</keyword>
<feature type="transmembrane region" description="Helical" evidence="1">
    <location>
        <begin position="46"/>
        <end position="71"/>
    </location>
</feature>